<reference evidence="2 3" key="1">
    <citation type="submission" date="2019-03" db="EMBL/GenBank/DDBJ databases">
        <title>The complete genome sequence of Swingsia_sp. F3b2 LMG30590(T).</title>
        <authorList>
            <person name="Chua K.-O."/>
            <person name="Chan K.-G."/>
            <person name="See-Too W.-S."/>
        </authorList>
    </citation>
    <scope>NUCLEOTIDE SEQUENCE [LARGE SCALE GENOMIC DNA]</scope>
    <source>
        <strain evidence="2 3">F3b2</strain>
    </source>
</reference>
<keyword evidence="3" id="KW-1185">Reference proteome</keyword>
<dbReference type="EMBL" id="CP038231">
    <property type="protein sequence ID" value="QDH13040.1"/>
    <property type="molecule type" value="Genomic_DNA"/>
</dbReference>
<keyword evidence="1" id="KW-0732">Signal</keyword>
<evidence type="ECO:0000313" key="3">
    <source>
        <dbReference type="Proteomes" id="UP000318709"/>
    </source>
</evidence>
<organism evidence="2 3">
    <name type="scientific">Formicincola oecophyllae</name>
    <dbReference type="NCBI Taxonomy" id="2558361"/>
    <lineage>
        <taxon>Bacteria</taxon>
        <taxon>Pseudomonadati</taxon>
        <taxon>Pseudomonadota</taxon>
        <taxon>Alphaproteobacteria</taxon>
        <taxon>Acetobacterales</taxon>
        <taxon>Acetobacteraceae</taxon>
        <taxon>Formicincola</taxon>
    </lineage>
</organism>
<dbReference type="OrthoDB" id="7862470at2"/>
<sequence>MTMPPKHMPTILTTWFPNRTQLALALLMGGSAFGLAGCMADVPAPEDVAPTPVSDSAYASESCAQLAHTALTTGDALAKETAKQRQAYNLSIWGPGSLSDSYSMAELSGNDVREALARTKGEMDAINRVLASKHCPGS</sequence>
<gene>
    <name evidence="2" type="ORF">E3E12_01215</name>
</gene>
<feature type="signal peptide" evidence="1">
    <location>
        <begin position="1"/>
        <end position="36"/>
    </location>
</feature>
<feature type="chain" id="PRO_5021438454" evidence="1">
    <location>
        <begin position="37"/>
        <end position="138"/>
    </location>
</feature>
<dbReference type="KEGG" id="swf:E3E12_01215"/>
<accession>A0A4Y6U7Q6</accession>
<dbReference type="RefSeq" id="WP_141442684.1">
    <property type="nucleotide sequence ID" value="NZ_CP038231.1"/>
</dbReference>
<dbReference type="Proteomes" id="UP000318709">
    <property type="component" value="Chromosome"/>
</dbReference>
<protein>
    <submittedName>
        <fullName evidence="2">Uncharacterized protein</fullName>
    </submittedName>
</protein>
<dbReference type="AlphaFoldDB" id="A0A4Y6U7Q6"/>
<name>A0A4Y6U7Q6_9PROT</name>
<evidence type="ECO:0000256" key="1">
    <source>
        <dbReference type="SAM" id="SignalP"/>
    </source>
</evidence>
<evidence type="ECO:0000313" key="2">
    <source>
        <dbReference type="EMBL" id="QDH13040.1"/>
    </source>
</evidence>
<proteinExistence type="predicted"/>